<protein>
    <submittedName>
        <fullName evidence="2">Uncharacterized protein</fullName>
    </submittedName>
</protein>
<accession>A0AAV0BV91</accession>
<gene>
    <name evidence="2" type="ORF">PPACK8108_LOCUS25386</name>
</gene>
<reference evidence="2" key="1">
    <citation type="submission" date="2022-06" db="EMBL/GenBank/DDBJ databases">
        <authorList>
            <consortium name="SYNGENTA / RWTH Aachen University"/>
        </authorList>
    </citation>
    <scope>NUCLEOTIDE SEQUENCE</scope>
</reference>
<feature type="region of interest" description="Disordered" evidence="1">
    <location>
        <begin position="410"/>
        <end position="441"/>
    </location>
</feature>
<comment type="caution">
    <text evidence="2">The sequence shown here is derived from an EMBL/GenBank/DDBJ whole genome shotgun (WGS) entry which is preliminary data.</text>
</comment>
<keyword evidence="3" id="KW-1185">Reference proteome</keyword>
<name>A0AAV0BV91_PHAPC</name>
<dbReference type="Proteomes" id="UP001153365">
    <property type="component" value="Unassembled WGS sequence"/>
</dbReference>
<evidence type="ECO:0000313" key="3">
    <source>
        <dbReference type="Proteomes" id="UP001153365"/>
    </source>
</evidence>
<sequence length="615" mass="68004">MTKALAWSQITVGWSNCFESHIISALKAFCINGLDPVVVKKHLGSKSRQKHSNQSLNLKPSAKPKPYGMAGFVHLFGIAKGIVQGSEILLVRKTNEVPKTGITSNYKHPLDFGLGFPKLNEARLDEFDNHLISINLDDTLNQSSHLNPITPLVFDKPSTLNHNWNIKSFGDSGLGDSSSINGSLCNDLGAENLNAKMIGVSDYKSPQNSIYRLGIGNIQANKKRLLSDSTIEKSAVYGAFPTYKKLRSCDVLPGHLLTSGTNDQVHQAFDLVHQESDLYQQLYQSPFHVNSDQRGSAGSQLKITGYAVADLHPTMNHEESFAYSPLTENASNEFPASTIKFEKELPYTQGKIETCIGPFSEAESWLSNFPSPFHDSDTAPNQLPGSTIQLSAKNKNGLYSDAETWLANFPSPFQDSDTLPPQRPESHNPVNAKNHDEPYSGAESWLSNFPSPFHDSDTFLNQRPVYSTEVDVNNNEPLSRAKSWLSNFPSPFHESDTLPNQCPKSHTQVNAKSNNGPIAEAENLLSNIPSPVNDFGTFLNQLSNYQAHPTNYPACTALPTTQIEIPGSLKRLKSLGLENKLNFIEELKEKFDGKMKKTIDVDIDWCESACKSLFF</sequence>
<dbReference type="EMBL" id="CALTRL010006205">
    <property type="protein sequence ID" value="CAH7690136.1"/>
    <property type="molecule type" value="Genomic_DNA"/>
</dbReference>
<evidence type="ECO:0000256" key="1">
    <source>
        <dbReference type="SAM" id="MobiDB-lite"/>
    </source>
</evidence>
<dbReference type="AlphaFoldDB" id="A0AAV0BV91"/>
<proteinExistence type="predicted"/>
<evidence type="ECO:0000313" key="2">
    <source>
        <dbReference type="EMBL" id="CAH7690136.1"/>
    </source>
</evidence>
<organism evidence="2 3">
    <name type="scientific">Phakopsora pachyrhizi</name>
    <name type="common">Asian soybean rust disease fungus</name>
    <dbReference type="NCBI Taxonomy" id="170000"/>
    <lineage>
        <taxon>Eukaryota</taxon>
        <taxon>Fungi</taxon>
        <taxon>Dikarya</taxon>
        <taxon>Basidiomycota</taxon>
        <taxon>Pucciniomycotina</taxon>
        <taxon>Pucciniomycetes</taxon>
        <taxon>Pucciniales</taxon>
        <taxon>Phakopsoraceae</taxon>
        <taxon>Phakopsora</taxon>
    </lineage>
</organism>